<keyword evidence="1" id="KW-0812">Transmembrane</keyword>
<proteinExistence type="predicted"/>
<sequence length="58" mass="6346">MVFFSSFIVIQNIPIRMAILSLGLIGAVVVWFFVPTAQPDAVVNDAEISPEEKEDLPA</sequence>
<dbReference type="AlphaFoldDB" id="A0A645HAW0"/>
<accession>A0A645HAW0</accession>
<name>A0A645HAW0_9ZZZZ</name>
<feature type="transmembrane region" description="Helical" evidence="1">
    <location>
        <begin position="15"/>
        <end position="34"/>
    </location>
</feature>
<evidence type="ECO:0000256" key="1">
    <source>
        <dbReference type="SAM" id="Phobius"/>
    </source>
</evidence>
<gene>
    <name evidence="2" type="ORF">SDC9_183352</name>
</gene>
<keyword evidence="1" id="KW-1133">Transmembrane helix</keyword>
<protein>
    <submittedName>
        <fullName evidence="2">Uncharacterized protein</fullName>
    </submittedName>
</protein>
<evidence type="ECO:0000313" key="2">
    <source>
        <dbReference type="EMBL" id="MPN35850.1"/>
    </source>
</evidence>
<reference evidence="2" key="1">
    <citation type="submission" date="2019-08" db="EMBL/GenBank/DDBJ databases">
        <authorList>
            <person name="Kucharzyk K."/>
            <person name="Murdoch R.W."/>
            <person name="Higgins S."/>
            <person name="Loffler F."/>
        </authorList>
    </citation>
    <scope>NUCLEOTIDE SEQUENCE</scope>
</reference>
<keyword evidence="1" id="KW-0472">Membrane</keyword>
<dbReference type="EMBL" id="VSSQ01089678">
    <property type="protein sequence ID" value="MPN35850.1"/>
    <property type="molecule type" value="Genomic_DNA"/>
</dbReference>
<comment type="caution">
    <text evidence="2">The sequence shown here is derived from an EMBL/GenBank/DDBJ whole genome shotgun (WGS) entry which is preliminary data.</text>
</comment>
<organism evidence="2">
    <name type="scientific">bioreactor metagenome</name>
    <dbReference type="NCBI Taxonomy" id="1076179"/>
    <lineage>
        <taxon>unclassified sequences</taxon>
        <taxon>metagenomes</taxon>
        <taxon>ecological metagenomes</taxon>
    </lineage>
</organism>